<proteinExistence type="predicted"/>
<sequence>MVIGTSKRGNFETDYDFWKFFFSFRKKLIKKIIEYFLVNKNSGYFPRCECECARKCIEKIVEEYHDEASRSA</sequence>
<reference evidence="2" key="1">
    <citation type="submission" date="2022-11" db="UniProtKB">
        <authorList>
            <consortium name="WormBaseParasite"/>
        </authorList>
    </citation>
    <scope>IDENTIFICATION</scope>
</reference>
<organism evidence="1 2">
    <name type="scientific">Parascaris equorum</name>
    <name type="common">Equine roundworm</name>
    <dbReference type="NCBI Taxonomy" id="6256"/>
    <lineage>
        <taxon>Eukaryota</taxon>
        <taxon>Metazoa</taxon>
        <taxon>Ecdysozoa</taxon>
        <taxon>Nematoda</taxon>
        <taxon>Chromadorea</taxon>
        <taxon>Rhabditida</taxon>
        <taxon>Spirurina</taxon>
        <taxon>Ascaridomorpha</taxon>
        <taxon>Ascaridoidea</taxon>
        <taxon>Ascarididae</taxon>
        <taxon>Parascaris</taxon>
    </lineage>
</organism>
<evidence type="ECO:0000313" key="1">
    <source>
        <dbReference type="Proteomes" id="UP000887564"/>
    </source>
</evidence>
<dbReference type="AlphaFoldDB" id="A0A914S3L2"/>
<evidence type="ECO:0000313" key="2">
    <source>
        <dbReference type="WBParaSite" id="PEQ_0001173901-mRNA-1"/>
    </source>
</evidence>
<keyword evidence="1" id="KW-1185">Reference proteome</keyword>
<dbReference type="Proteomes" id="UP000887564">
    <property type="component" value="Unplaced"/>
</dbReference>
<protein>
    <submittedName>
        <fullName evidence="2">Uncharacterized protein</fullName>
    </submittedName>
</protein>
<dbReference type="WBParaSite" id="PEQ_0001173901-mRNA-1">
    <property type="protein sequence ID" value="PEQ_0001173901-mRNA-1"/>
    <property type="gene ID" value="PEQ_0001173901"/>
</dbReference>
<accession>A0A914S3L2</accession>
<name>A0A914S3L2_PAREQ</name>